<feature type="transmembrane region" description="Helical" evidence="8">
    <location>
        <begin position="333"/>
        <end position="352"/>
    </location>
</feature>
<evidence type="ECO:0000313" key="11">
    <source>
        <dbReference type="EMBL" id="OOK71313.1"/>
    </source>
</evidence>
<dbReference type="EMBL" id="MVBN01000006">
    <property type="protein sequence ID" value="OOK71313.1"/>
    <property type="molecule type" value="Genomic_DNA"/>
</dbReference>
<evidence type="ECO:0000256" key="2">
    <source>
        <dbReference type="ARBA" id="ARBA00022448"/>
    </source>
</evidence>
<comment type="subcellular location">
    <subcellularLocation>
        <location evidence="1">Cell membrane</location>
        <topology evidence="1">Multi-pass membrane protein</topology>
    </subcellularLocation>
</comment>
<dbReference type="InterPro" id="IPR003838">
    <property type="entry name" value="ABC3_permease_C"/>
</dbReference>
<dbReference type="Pfam" id="PF12704">
    <property type="entry name" value="MacB_PCD"/>
    <property type="match status" value="1"/>
</dbReference>
<comment type="similarity">
    <text evidence="7">Belongs to the ABC-4 integral membrane protein family.</text>
</comment>
<dbReference type="Proteomes" id="UP000188532">
    <property type="component" value="Unassembled WGS sequence"/>
</dbReference>
<evidence type="ECO:0000259" key="10">
    <source>
        <dbReference type="Pfam" id="PF12704"/>
    </source>
</evidence>
<dbReference type="RefSeq" id="WP_023369291.1">
    <property type="nucleotide sequence ID" value="NZ_BLYZ01000003.1"/>
</dbReference>
<evidence type="ECO:0000256" key="4">
    <source>
        <dbReference type="ARBA" id="ARBA00022692"/>
    </source>
</evidence>
<feature type="transmembrane region" description="Helical" evidence="8">
    <location>
        <begin position="15"/>
        <end position="37"/>
    </location>
</feature>
<feature type="transmembrane region" description="Helical" evidence="8">
    <location>
        <begin position="289"/>
        <end position="313"/>
    </location>
</feature>
<dbReference type="AlphaFoldDB" id="A0A1V3WWC3"/>
<proteinExistence type="inferred from homology"/>
<sequence>MIIAVKNLVVERARLMFSVLGVGIAVLLVLVISGIFVGTTNQVTTYIDHSKGAVWVVQPGVEQLFRAVSWLPADGRGRLLTVPGVQSADPILGQPSDFVHNGTQTAYFVVGYDTRTGAGGPWSLAQGRNVARSGEVVLDRVLASKNGIKLGDKVQIVDEDFTVVGLSNQTAALGNFYAFISLPDAARLLRAGNRVSYFLVQPRDGYTATQLAAAIHRDLPDMDALAAATFTDNSRAIIISMIGRPLKTMIAIAVLVGVALVGLTVLAVTNEQLRDFGVLRALGVRPIQLCRTVLAQAALIAGLGYLAGAAVAYGAQFLIADRLGDVTVEITPTMLATMAAATAVMAVLGSLIPVRRVVRIDPVTAFRH</sequence>
<reference evidence="11 12" key="1">
    <citation type="submission" date="2017-02" db="EMBL/GenBank/DDBJ databases">
        <title>Complete genome sequences of Mycobacterium kansasii strains isolated from rhesus macaques.</title>
        <authorList>
            <person name="Panda A."/>
            <person name="Nagaraj S."/>
            <person name="Zhao X."/>
            <person name="Tettelin H."/>
            <person name="Detolla L.J."/>
        </authorList>
    </citation>
    <scope>NUCLEOTIDE SEQUENCE [LARGE SCALE GENOMIC DNA]</scope>
    <source>
        <strain evidence="11 12">11-3469</strain>
    </source>
</reference>
<feature type="domain" description="ABC3 transporter permease C-terminal" evidence="9">
    <location>
        <begin position="249"/>
        <end position="362"/>
    </location>
</feature>
<accession>A0A1V3WWC3</accession>
<feature type="domain" description="MacB-like periplasmic core" evidence="10">
    <location>
        <begin position="17"/>
        <end position="216"/>
    </location>
</feature>
<keyword evidence="4 8" id="KW-0812">Transmembrane</keyword>
<dbReference type="PANTHER" id="PTHR43738">
    <property type="entry name" value="ABC TRANSPORTER, MEMBRANE PROTEIN"/>
    <property type="match status" value="1"/>
</dbReference>
<evidence type="ECO:0000256" key="6">
    <source>
        <dbReference type="ARBA" id="ARBA00023136"/>
    </source>
</evidence>
<keyword evidence="5 8" id="KW-1133">Transmembrane helix</keyword>
<evidence type="ECO:0000256" key="7">
    <source>
        <dbReference type="ARBA" id="ARBA00038076"/>
    </source>
</evidence>
<dbReference type="GO" id="GO:0005886">
    <property type="term" value="C:plasma membrane"/>
    <property type="evidence" value="ECO:0007669"/>
    <property type="project" value="UniProtKB-SubCell"/>
</dbReference>
<name>A0A1V3WWC3_MYCKA</name>
<comment type="caution">
    <text evidence="11">The sequence shown here is derived from an EMBL/GenBank/DDBJ whole genome shotgun (WGS) entry which is preliminary data.</text>
</comment>
<dbReference type="Pfam" id="PF02687">
    <property type="entry name" value="FtsX"/>
    <property type="match status" value="1"/>
</dbReference>
<evidence type="ECO:0000256" key="1">
    <source>
        <dbReference type="ARBA" id="ARBA00004651"/>
    </source>
</evidence>
<protein>
    <submittedName>
        <fullName evidence="11">FtsX-like permease family protein</fullName>
    </submittedName>
</protein>
<dbReference type="PANTHER" id="PTHR43738:SF1">
    <property type="entry name" value="HEMIN TRANSPORT SYSTEM PERMEASE PROTEIN HRTB-RELATED"/>
    <property type="match status" value="1"/>
</dbReference>
<evidence type="ECO:0000313" key="12">
    <source>
        <dbReference type="Proteomes" id="UP000188532"/>
    </source>
</evidence>
<dbReference type="GeneID" id="29698758"/>
<dbReference type="InterPro" id="IPR051125">
    <property type="entry name" value="ABC-4/HrtB_transporter"/>
</dbReference>
<dbReference type="InterPro" id="IPR025857">
    <property type="entry name" value="MacB_PCD"/>
</dbReference>
<feature type="transmembrane region" description="Helical" evidence="8">
    <location>
        <begin position="249"/>
        <end position="268"/>
    </location>
</feature>
<gene>
    <name evidence="11" type="ORF">BZL29_5734</name>
</gene>
<evidence type="ECO:0000256" key="8">
    <source>
        <dbReference type="SAM" id="Phobius"/>
    </source>
</evidence>
<keyword evidence="2" id="KW-0813">Transport</keyword>
<keyword evidence="3" id="KW-1003">Cell membrane</keyword>
<evidence type="ECO:0000256" key="5">
    <source>
        <dbReference type="ARBA" id="ARBA00022989"/>
    </source>
</evidence>
<organism evidence="11 12">
    <name type="scientific">Mycobacterium kansasii</name>
    <dbReference type="NCBI Taxonomy" id="1768"/>
    <lineage>
        <taxon>Bacteria</taxon>
        <taxon>Bacillati</taxon>
        <taxon>Actinomycetota</taxon>
        <taxon>Actinomycetes</taxon>
        <taxon>Mycobacteriales</taxon>
        <taxon>Mycobacteriaceae</taxon>
        <taxon>Mycobacterium</taxon>
    </lineage>
</organism>
<keyword evidence="6 8" id="KW-0472">Membrane</keyword>
<evidence type="ECO:0000259" key="9">
    <source>
        <dbReference type="Pfam" id="PF02687"/>
    </source>
</evidence>
<dbReference type="STRING" id="1768.B1T50_15505"/>
<evidence type="ECO:0000256" key="3">
    <source>
        <dbReference type="ARBA" id="ARBA00022475"/>
    </source>
</evidence>